<comment type="caution">
    <text evidence="2">The sequence shown here is derived from an EMBL/GenBank/DDBJ whole genome shotgun (WGS) entry which is preliminary data.</text>
</comment>
<evidence type="ECO:0000313" key="3">
    <source>
        <dbReference type="Proteomes" id="UP000288805"/>
    </source>
</evidence>
<organism evidence="2 3">
    <name type="scientific">Vitis vinifera</name>
    <name type="common">Grape</name>
    <dbReference type="NCBI Taxonomy" id="29760"/>
    <lineage>
        <taxon>Eukaryota</taxon>
        <taxon>Viridiplantae</taxon>
        <taxon>Streptophyta</taxon>
        <taxon>Embryophyta</taxon>
        <taxon>Tracheophyta</taxon>
        <taxon>Spermatophyta</taxon>
        <taxon>Magnoliopsida</taxon>
        <taxon>eudicotyledons</taxon>
        <taxon>Gunneridae</taxon>
        <taxon>Pentapetalae</taxon>
        <taxon>rosids</taxon>
        <taxon>Vitales</taxon>
        <taxon>Vitaceae</taxon>
        <taxon>Viteae</taxon>
        <taxon>Vitis</taxon>
    </lineage>
</organism>
<feature type="compositionally biased region" description="Polar residues" evidence="1">
    <location>
        <begin position="100"/>
        <end position="109"/>
    </location>
</feature>
<evidence type="ECO:0000256" key="1">
    <source>
        <dbReference type="SAM" id="MobiDB-lite"/>
    </source>
</evidence>
<accession>A0A438CWR1</accession>
<feature type="compositionally biased region" description="Low complexity" evidence="1">
    <location>
        <begin position="21"/>
        <end position="61"/>
    </location>
</feature>
<sequence>MASSPQSSALHHIRHHLLSDSADSTTASTSSPLLQLLSHAAPSHNSPVSSPQSSNSSFSPNFARRKPTLSIAIPHPSPPPTAADSGHERHYRGVRRRPWGNSQLRSATPTAEGLGFGLAPSTPPSRPPGPTTERPSGCAAAKRSSTSLLKPEHHQRLRSGTPAFGKG</sequence>
<dbReference type="Proteomes" id="UP000288805">
    <property type="component" value="Unassembled WGS sequence"/>
</dbReference>
<feature type="compositionally biased region" description="Basic residues" evidence="1">
    <location>
        <begin position="89"/>
        <end position="98"/>
    </location>
</feature>
<dbReference type="AlphaFoldDB" id="A0A438CWR1"/>
<evidence type="ECO:0000313" key="2">
    <source>
        <dbReference type="EMBL" id="RVW27644.1"/>
    </source>
</evidence>
<dbReference type="EMBL" id="QGNW01001945">
    <property type="protein sequence ID" value="RVW27644.1"/>
    <property type="molecule type" value="Genomic_DNA"/>
</dbReference>
<proteinExistence type="predicted"/>
<feature type="compositionally biased region" description="Pro residues" evidence="1">
    <location>
        <begin position="121"/>
        <end position="130"/>
    </location>
</feature>
<protein>
    <submittedName>
        <fullName evidence="2">Uncharacterized protein</fullName>
    </submittedName>
</protein>
<feature type="region of interest" description="Disordered" evidence="1">
    <location>
        <begin position="21"/>
        <end position="167"/>
    </location>
</feature>
<name>A0A438CWR1_VITVI</name>
<reference evidence="2 3" key="1">
    <citation type="journal article" date="2018" name="PLoS Genet.">
        <title>Population sequencing reveals clonal diversity and ancestral inbreeding in the grapevine cultivar Chardonnay.</title>
        <authorList>
            <person name="Roach M.J."/>
            <person name="Johnson D.L."/>
            <person name="Bohlmann J."/>
            <person name="van Vuuren H.J."/>
            <person name="Jones S.J."/>
            <person name="Pretorius I.S."/>
            <person name="Schmidt S.A."/>
            <person name="Borneman A.R."/>
        </authorList>
    </citation>
    <scope>NUCLEOTIDE SEQUENCE [LARGE SCALE GENOMIC DNA]</scope>
    <source>
        <strain evidence="3">cv. Chardonnay</strain>
        <tissue evidence="2">Leaf</tissue>
    </source>
</reference>
<gene>
    <name evidence="2" type="ORF">CK203_105000</name>
</gene>